<dbReference type="Proteomes" id="UP000039865">
    <property type="component" value="Unassembled WGS sequence"/>
</dbReference>
<reference evidence="2 3" key="1">
    <citation type="submission" date="2014-06" db="EMBL/GenBank/DDBJ databases">
        <authorList>
            <person name="Swart Estienne"/>
        </authorList>
    </citation>
    <scope>NUCLEOTIDE SEQUENCE [LARGE SCALE GENOMIC DNA]</scope>
    <source>
        <strain evidence="2 3">130c</strain>
    </source>
</reference>
<dbReference type="Pfam" id="PF04113">
    <property type="entry name" value="Gpi16"/>
    <property type="match status" value="1"/>
</dbReference>
<evidence type="ECO:0000313" key="3">
    <source>
        <dbReference type="Proteomes" id="UP000039865"/>
    </source>
</evidence>
<feature type="chain" id="PRO_5001729519" evidence="1">
    <location>
        <begin position="21"/>
        <end position="503"/>
    </location>
</feature>
<keyword evidence="3" id="KW-1185">Reference proteome</keyword>
<dbReference type="GO" id="GO:0016255">
    <property type="term" value="P:attachment of GPI anchor to protein"/>
    <property type="evidence" value="ECO:0007669"/>
    <property type="project" value="InterPro"/>
</dbReference>
<dbReference type="PANTHER" id="PTHR12959:SF11">
    <property type="entry name" value="GPI TRANSAMIDASE COMPONENT PIG-T"/>
    <property type="match status" value="1"/>
</dbReference>
<evidence type="ECO:0000256" key="1">
    <source>
        <dbReference type="SAM" id="SignalP"/>
    </source>
</evidence>
<protein>
    <submittedName>
        <fullName evidence="2">Gpi transamidase component gpi16</fullName>
    </submittedName>
</protein>
<evidence type="ECO:0000313" key="2">
    <source>
        <dbReference type="EMBL" id="CDW82854.1"/>
    </source>
</evidence>
<dbReference type="InterPro" id="IPR007245">
    <property type="entry name" value="PIG-T"/>
</dbReference>
<gene>
    <name evidence="2" type="primary">Contig4274.g4581</name>
    <name evidence="2" type="ORF">STYLEM_11890</name>
</gene>
<dbReference type="AlphaFoldDB" id="A0A078AKX8"/>
<name>A0A078AKX8_STYLE</name>
<dbReference type="FunCoup" id="A0A078AKX8">
    <property type="interactions" value="117"/>
</dbReference>
<dbReference type="OrthoDB" id="289110at2759"/>
<dbReference type="GO" id="GO:0042765">
    <property type="term" value="C:GPI-anchor transamidase complex"/>
    <property type="evidence" value="ECO:0007669"/>
    <property type="project" value="InterPro"/>
</dbReference>
<feature type="signal peptide" evidence="1">
    <location>
        <begin position="1"/>
        <end position="20"/>
    </location>
</feature>
<sequence length="503" mass="58966">MRQKYLIIVVLQFLIRTTIQLDTYSESLLIYQLANNFYINNFTFNYELVSEKSKSILKRLDYFPIQFEKFLHLNPELKSIELDLVQGRFQENALKKVTQFSNQQYDLPNFKYKEPGLTMKMQMRNNGVMSEELQEKTYGFLSSIFSLGIFEKRGDQMKLTDQEGYSFYYYSKPYEPYCKENLQFLLKHLRSTVFESGISSLLNDDTYNLSPYKHLSVKIEHKPDTKAMIINFDVIYMSQNVDKKNSLESLLQIKGDYKIIRCAVCTDSKIQLATQDNNNHKTLYNFKEVSLTEALPLRMIKYDKNIYSDVELQVKQIESERYVSDLHFAKEGTLFHKIKNNMNTDQADLVIQEYLPNFLRPFIHTAKYFIKDLESGKVIEKRLGATQLSIEYDEMSSSIIKIKNLQIPAQSEILISIRIRKHLNMFEDYPNDPNRGFNIPQMPILFKAANQSKWSETYSKSLLVQTIEPDFSMPFNVNAVTNALLGFMIINTFNTVVKAKRFV</sequence>
<dbReference type="InParanoid" id="A0A078AKX8"/>
<proteinExistence type="predicted"/>
<keyword evidence="1" id="KW-0732">Signal</keyword>
<accession>A0A078AKX8</accession>
<organism evidence="2 3">
    <name type="scientific">Stylonychia lemnae</name>
    <name type="common">Ciliate</name>
    <dbReference type="NCBI Taxonomy" id="5949"/>
    <lineage>
        <taxon>Eukaryota</taxon>
        <taxon>Sar</taxon>
        <taxon>Alveolata</taxon>
        <taxon>Ciliophora</taxon>
        <taxon>Intramacronucleata</taxon>
        <taxon>Spirotrichea</taxon>
        <taxon>Stichotrichia</taxon>
        <taxon>Sporadotrichida</taxon>
        <taxon>Oxytrichidae</taxon>
        <taxon>Stylonychinae</taxon>
        <taxon>Stylonychia</taxon>
    </lineage>
</organism>
<dbReference type="PANTHER" id="PTHR12959">
    <property type="entry name" value="GPI TRANSAMIDASE COMPONENT PIG-T-RELATED"/>
    <property type="match status" value="1"/>
</dbReference>
<dbReference type="EMBL" id="CCKQ01011308">
    <property type="protein sequence ID" value="CDW82854.1"/>
    <property type="molecule type" value="Genomic_DNA"/>
</dbReference>